<dbReference type="InterPro" id="IPR033116">
    <property type="entry name" value="TRYPSIN_SER"/>
</dbReference>
<dbReference type="FunFam" id="2.40.10.10:FF:000002">
    <property type="entry name" value="Transmembrane protease serine"/>
    <property type="match status" value="1"/>
</dbReference>
<evidence type="ECO:0000259" key="4">
    <source>
        <dbReference type="PROSITE" id="PS50041"/>
    </source>
</evidence>
<sequence length="357" mass="40534">MPDNSFKWLDGSRFDFSHWASQPKLEEKEKCKAIVIYFNGYWAMPCGWKYTMFCQRQVEPTVHKDLQDYGSKVIVSLKERLSDLEERLKELKDKKQTDDAGDLVDDDTCGIRVYRRGLALARIAGQTAKPVRTNEIPWQVGIEHNGLVIGGGVILNKRWILTAAHVFLNSYNASKYRGIVGTVEASEAIYVFFDRLILHYDYKRKPNDFHNDIALLRTNKDMRLYPKWNLLNSACLPTPGEEFEGEVIVSGWGHIDSEGTPAKRLKKVDLQIFDDKICESQFNKSYDKKIMICAGSYKGGKDTCMGDSGGPMVKIVDTIAYVVGIVSYGIHGECGKSNVGSVYTKVSSFIEWIYNYI</sequence>
<dbReference type="InterPro" id="IPR016187">
    <property type="entry name" value="CTDL_fold"/>
</dbReference>
<evidence type="ECO:0000313" key="7">
    <source>
        <dbReference type="Proteomes" id="UP000285301"/>
    </source>
</evidence>
<dbReference type="InterPro" id="IPR001254">
    <property type="entry name" value="Trypsin_dom"/>
</dbReference>
<dbReference type="PROSITE" id="PS50240">
    <property type="entry name" value="TRYPSIN_DOM"/>
    <property type="match status" value="1"/>
</dbReference>
<evidence type="ECO:0000256" key="3">
    <source>
        <dbReference type="SAM" id="Coils"/>
    </source>
</evidence>
<dbReference type="InterPro" id="IPR001314">
    <property type="entry name" value="Peptidase_S1A"/>
</dbReference>
<dbReference type="PRINTS" id="PR00722">
    <property type="entry name" value="CHYMOTRYPSIN"/>
</dbReference>
<dbReference type="CDD" id="cd00190">
    <property type="entry name" value="Tryp_SPc"/>
    <property type="match status" value="1"/>
</dbReference>
<dbReference type="PANTHER" id="PTHR24252:SF7">
    <property type="entry name" value="HYALIN"/>
    <property type="match status" value="1"/>
</dbReference>
<dbReference type="Proteomes" id="UP000285301">
    <property type="component" value="Unassembled WGS sequence"/>
</dbReference>
<dbReference type="SMART" id="SM00020">
    <property type="entry name" value="Tryp_SPc"/>
    <property type="match status" value="1"/>
</dbReference>
<proteinExistence type="inferred from homology"/>
<evidence type="ECO:0000313" key="6">
    <source>
        <dbReference type="EMBL" id="RWS04639.1"/>
    </source>
</evidence>
<evidence type="ECO:0000256" key="1">
    <source>
        <dbReference type="ARBA" id="ARBA00023157"/>
    </source>
</evidence>
<dbReference type="Pfam" id="PF00089">
    <property type="entry name" value="Trypsin"/>
    <property type="match status" value="1"/>
</dbReference>
<keyword evidence="1" id="KW-1015">Disulfide bond</keyword>
<gene>
    <name evidence="6" type="ORF">B4U79_02788</name>
</gene>
<dbReference type="CDD" id="cd00037">
    <property type="entry name" value="CLECT"/>
    <property type="match status" value="1"/>
</dbReference>
<keyword evidence="7" id="KW-1185">Reference proteome</keyword>
<dbReference type="PROSITE" id="PS00135">
    <property type="entry name" value="TRYPSIN_SER"/>
    <property type="match status" value="1"/>
</dbReference>
<evidence type="ECO:0000256" key="2">
    <source>
        <dbReference type="ARBA" id="ARBA00024195"/>
    </source>
</evidence>
<feature type="domain" description="C-type lectin" evidence="4">
    <location>
        <begin position="1"/>
        <end position="55"/>
    </location>
</feature>
<keyword evidence="3" id="KW-0175">Coiled coil</keyword>
<feature type="coiled-coil region" evidence="3">
    <location>
        <begin position="74"/>
        <end position="101"/>
    </location>
</feature>
<dbReference type="EMBL" id="NCKU01005386">
    <property type="protein sequence ID" value="RWS04639.1"/>
    <property type="molecule type" value="Genomic_DNA"/>
</dbReference>
<comment type="similarity">
    <text evidence="2">Belongs to the peptidase S1 family. CLIP subfamily.</text>
</comment>
<dbReference type="AlphaFoldDB" id="A0A3S3Q763"/>
<comment type="caution">
    <text evidence="6">The sequence shown here is derived from an EMBL/GenBank/DDBJ whole genome shotgun (WGS) entry which is preliminary data.</text>
</comment>
<dbReference type="Gene3D" id="2.40.10.10">
    <property type="entry name" value="Trypsin-like serine proteases"/>
    <property type="match status" value="2"/>
</dbReference>
<dbReference type="OrthoDB" id="9448935at2759"/>
<accession>A0A3S3Q763</accession>
<dbReference type="InterPro" id="IPR009003">
    <property type="entry name" value="Peptidase_S1_PA"/>
</dbReference>
<dbReference type="InterPro" id="IPR001304">
    <property type="entry name" value="C-type_lectin-like"/>
</dbReference>
<dbReference type="InterPro" id="IPR043504">
    <property type="entry name" value="Peptidase_S1_PA_chymotrypsin"/>
</dbReference>
<dbReference type="SUPFAM" id="SSF56436">
    <property type="entry name" value="C-type lectin-like"/>
    <property type="match status" value="1"/>
</dbReference>
<dbReference type="SUPFAM" id="SSF50494">
    <property type="entry name" value="Trypsin-like serine proteases"/>
    <property type="match status" value="1"/>
</dbReference>
<dbReference type="PROSITE" id="PS50041">
    <property type="entry name" value="C_TYPE_LECTIN_2"/>
    <property type="match status" value="1"/>
</dbReference>
<dbReference type="PANTHER" id="PTHR24252">
    <property type="entry name" value="ACROSIN-RELATED"/>
    <property type="match status" value="1"/>
</dbReference>
<dbReference type="InterPro" id="IPR016186">
    <property type="entry name" value="C-type_lectin-like/link_sf"/>
</dbReference>
<evidence type="ECO:0000259" key="5">
    <source>
        <dbReference type="PROSITE" id="PS50240"/>
    </source>
</evidence>
<organism evidence="6 7">
    <name type="scientific">Dinothrombium tinctorium</name>
    <dbReference type="NCBI Taxonomy" id="1965070"/>
    <lineage>
        <taxon>Eukaryota</taxon>
        <taxon>Metazoa</taxon>
        <taxon>Ecdysozoa</taxon>
        <taxon>Arthropoda</taxon>
        <taxon>Chelicerata</taxon>
        <taxon>Arachnida</taxon>
        <taxon>Acari</taxon>
        <taxon>Acariformes</taxon>
        <taxon>Trombidiformes</taxon>
        <taxon>Prostigmata</taxon>
        <taxon>Anystina</taxon>
        <taxon>Parasitengona</taxon>
        <taxon>Trombidioidea</taxon>
        <taxon>Trombidiidae</taxon>
        <taxon>Dinothrombium</taxon>
    </lineage>
</organism>
<dbReference type="Gene3D" id="3.10.100.10">
    <property type="entry name" value="Mannose-Binding Protein A, subunit A"/>
    <property type="match status" value="1"/>
</dbReference>
<dbReference type="STRING" id="1965070.A0A3S3Q763"/>
<name>A0A3S3Q763_9ACAR</name>
<feature type="domain" description="Peptidase S1" evidence="5">
    <location>
        <begin position="123"/>
        <end position="357"/>
    </location>
</feature>
<protein>
    <submittedName>
        <fullName evidence="6">Serine proteinase stubble-like protein</fullName>
    </submittedName>
</protein>
<reference evidence="6 7" key="1">
    <citation type="journal article" date="2018" name="Gigascience">
        <title>Genomes of trombidid mites reveal novel predicted allergens and laterally-transferred genes associated with secondary metabolism.</title>
        <authorList>
            <person name="Dong X."/>
            <person name="Chaisiri K."/>
            <person name="Xia D."/>
            <person name="Armstrong S.D."/>
            <person name="Fang Y."/>
            <person name="Donnelly M.J."/>
            <person name="Kadowaki T."/>
            <person name="McGarry J.W."/>
            <person name="Darby A.C."/>
            <person name="Makepeace B.L."/>
        </authorList>
    </citation>
    <scope>NUCLEOTIDE SEQUENCE [LARGE SCALE GENOMIC DNA]</scope>
    <source>
        <strain evidence="6">UoL-WK</strain>
    </source>
</reference>
<dbReference type="GO" id="GO:0006508">
    <property type="term" value="P:proteolysis"/>
    <property type="evidence" value="ECO:0007669"/>
    <property type="project" value="InterPro"/>
</dbReference>
<dbReference type="GO" id="GO:0004252">
    <property type="term" value="F:serine-type endopeptidase activity"/>
    <property type="evidence" value="ECO:0007669"/>
    <property type="project" value="InterPro"/>
</dbReference>